<name>A0A194XQC3_MOLSC</name>
<feature type="region of interest" description="Disordered" evidence="1">
    <location>
        <begin position="1"/>
        <end position="28"/>
    </location>
</feature>
<accession>A0A194XQC3</accession>
<proteinExistence type="predicted"/>
<protein>
    <submittedName>
        <fullName evidence="2">Uncharacterized protein</fullName>
    </submittedName>
</protein>
<dbReference type="AlphaFoldDB" id="A0A194XQC3"/>
<organism evidence="2 3">
    <name type="scientific">Mollisia scopiformis</name>
    <name type="common">Conifer needle endophyte fungus</name>
    <name type="synonym">Phialocephala scopiformis</name>
    <dbReference type="NCBI Taxonomy" id="149040"/>
    <lineage>
        <taxon>Eukaryota</taxon>
        <taxon>Fungi</taxon>
        <taxon>Dikarya</taxon>
        <taxon>Ascomycota</taxon>
        <taxon>Pezizomycotina</taxon>
        <taxon>Leotiomycetes</taxon>
        <taxon>Helotiales</taxon>
        <taxon>Mollisiaceae</taxon>
        <taxon>Mollisia</taxon>
    </lineage>
</organism>
<dbReference type="InParanoid" id="A0A194XQC3"/>
<dbReference type="KEGG" id="psco:LY89DRAFT_681298"/>
<dbReference type="OrthoDB" id="4793569at2759"/>
<feature type="compositionally biased region" description="Low complexity" evidence="1">
    <location>
        <begin position="13"/>
        <end position="28"/>
    </location>
</feature>
<dbReference type="RefSeq" id="XP_018076292.1">
    <property type="nucleotide sequence ID" value="XM_018214258.1"/>
</dbReference>
<evidence type="ECO:0000313" key="2">
    <source>
        <dbReference type="EMBL" id="KUJ21937.1"/>
    </source>
</evidence>
<reference evidence="2 3" key="1">
    <citation type="submission" date="2015-10" db="EMBL/GenBank/DDBJ databases">
        <title>Full genome of DAOMC 229536 Phialocephala scopiformis, a fungal endophyte of spruce producing the potent anti-insectan compound rugulosin.</title>
        <authorList>
            <consortium name="DOE Joint Genome Institute"/>
            <person name="Walker A.K."/>
            <person name="Frasz S.L."/>
            <person name="Seifert K.A."/>
            <person name="Miller J.D."/>
            <person name="Mondo S.J."/>
            <person name="Labutti K."/>
            <person name="Lipzen A."/>
            <person name="Dockter R."/>
            <person name="Kennedy M."/>
            <person name="Grigoriev I.V."/>
            <person name="Spatafora J.W."/>
        </authorList>
    </citation>
    <scope>NUCLEOTIDE SEQUENCE [LARGE SCALE GENOMIC DNA]</scope>
    <source>
        <strain evidence="2 3">CBS 120377</strain>
    </source>
</reference>
<evidence type="ECO:0000256" key="1">
    <source>
        <dbReference type="SAM" id="MobiDB-lite"/>
    </source>
</evidence>
<evidence type="ECO:0000313" key="3">
    <source>
        <dbReference type="Proteomes" id="UP000070700"/>
    </source>
</evidence>
<dbReference type="GeneID" id="28823984"/>
<dbReference type="EMBL" id="KQ947407">
    <property type="protein sequence ID" value="KUJ21937.1"/>
    <property type="molecule type" value="Genomic_DNA"/>
</dbReference>
<gene>
    <name evidence="2" type="ORF">LY89DRAFT_681298</name>
</gene>
<sequence>MSSISSRIARNGSAISSTSSSSVDNSSHNHIVSSFRSLTNPPWLHEIMAKQNHRHERIAIGTMNVGVAVLTAEMMQMHIQRSPDIRGMLDCLPVARKDNAAFLGWRQKLRTW</sequence>
<dbReference type="Proteomes" id="UP000070700">
    <property type="component" value="Unassembled WGS sequence"/>
</dbReference>
<keyword evidence="3" id="KW-1185">Reference proteome</keyword>